<protein>
    <submittedName>
        <fullName evidence="3">HPP family protein</fullName>
    </submittedName>
</protein>
<feature type="transmembrane region" description="Helical" evidence="1">
    <location>
        <begin position="20"/>
        <end position="38"/>
    </location>
</feature>
<dbReference type="OrthoDB" id="9811720at2"/>
<keyword evidence="4" id="KW-1185">Reference proteome</keyword>
<evidence type="ECO:0000256" key="1">
    <source>
        <dbReference type="SAM" id="Phobius"/>
    </source>
</evidence>
<organism evidence="3 4">
    <name type="scientific">Psychrobacter sanguinis</name>
    <dbReference type="NCBI Taxonomy" id="861445"/>
    <lineage>
        <taxon>Bacteria</taxon>
        <taxon>Pseudomonadati</taxon>
        <taxon>Pseudomonadota</taxon>
        <taxon>Gammaproteobacteria</taxon>
        <taxon>Moraxellales</taxon>
        <taxon>Moraxellaceae</taxon>
        <taxon>Psychrobacter</taxon>
    </lineage>
</organism>
<gene>
    <name evidence="3" type="ORF">GB996_04040</name>
</gene>
<proteinExistence type="predicted"/>
<dbReference type="PANTHER" id="PTHR33741">
    <property type="entry name" value="TRANSMEMBRANE PROTEIN DDB_G0269096-RELATED"/>
    <property type="match status" value="1"/>
</dbReference>
<dbReference type="Proteomes" id="UP000442109">
    <property type="component" value="Unassembled WGS sequence"/>
</dbReference>
<dbReference type="Pfam" id="PF04982">
    <property type="entry name" value="TM_HPP"/>
    <property type="match status" value="1"/>
</dbReference>
<sequence length="207" mass="22949">MHFLFDRAEKLPENASAIDLLRSLIGGTLGILILLLLTQYTGNLMIMAPFGATCVLLFAVSHSPLAKPRNVIFGHLIAAFVGLVFLKYIGTSIFAIAFAVGLSISLMHYFKCIHPPAGATTLVVLLTSQTTHYDWGFLIMPVLAGSVALIVVALIVNNIKPNQKWPAYWFALVKTRIEHHIEHHADTHFIEEQIEAQNPQPQMRRQG</sequence>
<feature type="transmembrane region" description="Helical" evidence="1">
    <location>
        <begin position="72"/>
        <end position="100"/>
    </location>
</feature>
<evidence type="ECO:0000313" key="3">
    <source>
        <dbReference type="EMBL" id="MUG31961.1"/>
    </source>
</evidence>
<feature type="transmembrane region" description="Helical" evidence="1">
    <location>
        <begin position="44"/>
        <end position="60"/>
    </location>
</feature>
<dbReference type="PANTHER" id="PTHR33741:SF5">
    <property type="entry name" value="TRANSMEMBRANE PROTEIN DDB_G0269096-RELATED"/>
    <property type="match status" value="1"/>
</dbReference>
<keyword evidence="1" id="KW-1133">Transmembrane helix</keyword>
<accession>A0A844LZ38</accession>
<evidence type="ECO:0000259" key="2">
    <source>
        <dbReference type="Pfam" id="PF04982"/>
    </source>
</evidence>
<dbReference type="AlphaFoldDB" id="A0A844LZ38"/>
<dbReference type="EMBL" id="WFKQ01000002">
    <property type="protein sequence ID" value="MUG31961.1"/>
    <property type="molecule type" value="Genomic_DNA"/>
</dbReference>
<reference evidence="3 4" key="1">
    <citation type="journal article" date="2019" name="PLoS ONE">
        <title>Pup mortality in New Zealand sea lions (Phocarctos hookeri) at Enderby Island, Auckland Islands, 2013-18.</title>
        <authorList>
            <person name="Michael S.A."/>
            <person name="Hayman D.T.S."/>
            <person name="Gray R."/>
            <person name="Zhang J."/>
            <person name="Rogers L."/>
            <person name="Roe W.D."/>
        </authorList>
    </citation>
    <scope>NUCLEOTIDE SEQUENCE [LARGE SCALE GENOMIC DNA]</scope>
    <source>
        <strain evidence="3 4">SM868</strain>
    </source>
</reference>
<keyword evidence="1" id="KW-0472">Membrane</keyword>
<feature type="transmembrane region" description="Helical" evidence="1">
    <location>
        <begin position="135"/>
        <end position="156"/>
    </location>
</feature>
<feature type="domain" description="HPP transmembrane region" evidence="2">
    <location>
        <begin position="14"/>
        <end position="166"/>
    </location>
</feature>
<dbReference type="InterPro" id="IPR058581">
    <property type="entry name" value="TM_HPP"/>
</dbReference>
<evidence type="ECO:0000313" key="4">
    <source>
        <dbReference type="Proteomes" id="UP000442109"/>
    </source>
</evidence>
<comment type="caution">
    <text evidence="3">The sequence shown here is derived from an EMBL/GenBank/DDBJ whole genome shotgun (WGS) entry which is preliminary data.</text>
</comment>
<dbReference type="InterPro" id="IPR007065">
    <property type="entry name" value="HPP"/>
</dbReference>
<name>A0A844LZ38_9GAMM</name>
<keyword evidence="1" id="KW-0812">Transmembrane</keyword>